<accession>A0AA47PA94</accession>
<gene>
    <name evidence="1" type="ORF">N1851_003717</name>
</gene>
<sequence>MANVKRKVDRECRIFSEQWTNDYFFVQYKDQVPFALFVKRVWRFSRNIIFVVTTKPATVTLLACEGKQEQTEFVEQKADWLHNNIHSFANPSFKVAHILATHGKPFTDGDFVKQCILAVAEEVCPNKREALNGVSLSASTMTRRVEELGDNVYEQLNEKASQFKFFALAMDESNDVQDTAQLLIFIRGVSASFEVSEELAALKSLKGTTTGENIFVQVCKTMEELGLAWSKLASITTDGAPSMVGTTRGLVGRLNSKFEERGLTPPLQVHCLIHQQALCCKVLKWASVMKVVVHCVNYIRKNGLKHRQFQAFLSQLESAYEDVLYYTEIRWLSRDKVLRRFYDLPPEINTFLQSKGETVRELTEPEWKWDLAFLTDVTEMLNHLNVQLQGKGKLISDLYSHIRAFEVKLVLLVRQVEKLDFTHLPATQSYCAEKPPVPFPVEKCKDALEMVQGQFSVRFRELHVNGKAIRLFQNPFAADINYADPSLQFELAELQNCDILKDAFKPDSLIEFYAALPEETYPNIKQHAMKMSTVFGSTYICEQTFSRMKQTKNTTRNRLTDKHLHQTLRLATTRLQPDIELLTSQKQTHSSH</sequence>
<reference evidence="1" key="1">
    <citation type="journal article" date="2023" name="Front. Mar. Sci.">
        <title>A new Merluccius polli reference genome to investigate the effects of global change in West African waters.</title>
        <authorList>
            <person name="Mateo J.L."/>
            <person name="Blanco-Fernandez C."/>
            <person name="Garcia-Vazquez E."/>
            <person name="Machado-Schiaffino G."/>
        </authorList>
    </citation>
    <scope>NUCLEOTIDE SEQUENCE</scope>
    <source>
        <strain evidence="1">C29</strain>
        <tissue evidence="1">Fin</tissue>
    </source>
</reference>
<proteinExistence type="predicted"/>
<dbReference type="PANTHER" id="PTHR45913:SF21">
    <property type="entry name" value="DUF4371 DOMAIN-CONTAINING PROTEIN"/>
    <property type="match status" value="1"/>
</dbReference>
<name>A0AA47PA94_MERPO</name>
<protein>
    <submittedName>
        <fullName evidence="1">General transcription factor II-I repeat domain-containing protein 2</fullName>
    </submittedName>
</protein>
<dbReference type="AlphaFoldDB" id="A0AA47PA94"/>
<comment type="caution">
    <text evidence="1">The sequence shown here is derived from an EMBL/GenBank/DDBJ whole genome shotgun (WGS) entry which is preliminary data.</text>
</comment>
<evidence type="ECO:0000313" key="2">
    <source>
        <dbReference type="Proteomes" id="UP001174136"/>
    </source>
</evidence>
<dbReference type="SUPFAM" id="SSF53098">
    <property type="entry name" value="Ribonuclease H-like"/>
    <property type="match status" value="1"/>
</dbReference>
<dbReference type="Proteomes" id="UP001174136">
    <property type="component" value="Unassembled WGS sequence"/>
</dbReference>
<dbReference type="EMBL" id="JAOPHQ010000577">
    <property type="protein sequence ID" value="KAK0154205.1"/>
    <property type="molecule type" value="Genomic_DNA"/>
</dbReference>
<organism evidence="1 2">
    <name type="scientific">Merluccius polli</name>
    <name type="common">Benguela hake</name>
    <name type="synonym">Merluccius cadenati</name>
    <dbReference type="NCBI Taxonomy" id="89951"/>
    <lineage>
        <taxon>Eukaryota</taxon>
        <taxon>Metazoa</taxon>
        <taxon>Chordata</taxon>
        <taxon>Craniata</taxon>
        <taxon>Vertebrata</taxon>
        <taxon>Euteleostomi</taxon>
        <taxon>Actinopterygii</taxon>
        <taxon>Neopterygii</taxon>
        <taxon>Teleostei</taxon>
        <taxon>Neoteleostei</taxon>
        <taxon>Acanthomorphata</taxon>
        <taxon>Zeiogadaria</taxon>
        <taxon>Gadariae</taxon>
        <taxon>Gadiformes</taxon>
        <taxon>Gadoidei</taxon>
        <taxon>Merlucciidae</taxon>
        <taxon>Merluccius</taxon>
    </lineage>
</organism>
<keyword evidence="2" id="KW-1185">Reference proteome</keyword>
<dbReference type="InterPro" id="IPR012337">
    <property type="entry name" value="RNaseH-like_sf"/>
</dbReference>
<dbReference type="PANTHER" id="PTHR45913">
    <property type="entry name" value="EPM2A-INTERACTING PROTEIN 1"/>
    <property type="match status" value="1"/>
</dbReference>
<evidence type="ECO:0000313" key="1">
    <source>
        <dbReference type="EMBL" id="KAK0154205.1"/>
    </source>
</evidence>